<proteinExistence type="predicted"/>
<dbReference type="EMBL" id="QEKK01000002">
    <property type="protein sequence ID" value="PVY59031.1"/>
    <property type="molecule type" value="Genomic_DNA"/>
</dbReference>
<sequence length="39" mass="4117">GKLGDGKQPAWFKRAVSALKSGVDQTGDKLGGGEDREKE</sequence>
<dbReference type="Proteomes" id="UP000245778">
    <property type="component" value="Unassembled WGS sequence"/>
</dbReference>
<gene>
    <name evidence="2" type="ORF">C7373_1021</name>
    <name evidence="1" type="ORF">C7373_1041</name>
</gene>
<dbReference type="AlphaFoldDB" id="A0A2U1CDU6"/>
<accession>A0A2U1CDU6</accession>
<comment type="caution">
    <text evidence="2">The sequence shown here is derived from an EMBL/GenBank/DDBJ whole genome shotgun (WGS) entry which is preliminary data.</text>
</comment>
<protein>
    <submittedName>
        <fullName evidence="2">Uncharacterized protein</fullName>
    </submittedName>
</protein>
<evidence type="ECO:0000313" key="3">
    <source>
        <dbReference type="Proteomes" id="UP000245778"/>
    </source>
</evidence>
<organism evidence="2 3">
    <name type="scientific">Intestinimonas butyriciproducens</name>
    <dbReference type="NCBI Taxonomy" id="1297617"/>
    <lineage>
        <taxon>Bacteria</taxon>
        <taxon>Bacillati</taxon>
        <taxon>Bacillota</taxon>
        <taxon>Clostridia</taxon>
        <taxon>Eubacteriales</taxon>
        <taxon>Intestinimonas</taxon>
    </lineage>
</organism>
<name>A0A2U1CDU6_9FIRM</name>
<evidence type="ECO:0000313" key="2">
    <source>
        <dbReference type="EMBL" id="PVY59031.1"/>
    </source>
</evidence>
<reference evidence="2 3" key="1">
    <citation type="submission" date="2018-04" db="EMBL/GenBank/DDBJ databases">
        <title>Genomic Encyclopedia of Type Strains, Phase IV (KMG-IV): sequencing the most valuable type-strain genomes for metagenomic binning, comparative biology and taxonomic classification.</title>
        <authorList>
            <person name="Goeker M."/>
        </authorList>
    </citation>
    <scope>NUCLEOTIDE SEQUENCE [LARGE SCALE GENOMIC DNA]</scope>
    <source>
        <strain evidence="2 3">DSM 26588</strain>
    </source>
</reference>
<dbReference type="EMBL" id="QEKK01000004">
    <property type="protein sequence ID" value="PVY58408.1"/>
    <property type="molecule type" value="Genomic_DNA"/>
</dbReference>
<feature type="non-terminal residue" evidence="2">
    <location>
        <position position="1"/>
    </location>
</feature>
<evidence type="ECO:0000313" key="1">
    <source>
        <dbReference type="EMBL" id="PVY58408.1"/>
    </source>
</evidence>